<evidence type="ECO:0000256" key="1">
    <source>
        <dbReference type="ARBA" id="ARBA00022801"/>
    </source>
</evidence>
<dbReference type="GO" id="GO:0016787">
    <property type="term" value="F:hydrolase activity"/>
    <property type="evidence" value="ECO:0007669"/>
    <property type="project" value="UniProtKB-KW"/>
</dbReference>
<keyword evidence="1 3" id="KW-0378">Hydrolase</keyword>
<reference evidence="4" key="1">
    <citation type="journal article" date="2016" name="Genome Announc.">
        <title>Draft Genome Sequences of Five Rapidly Growing Mycobacterium Species, M. thermoresistibile, M. fortuitum subsp. acetamidolyticum, M. canariasense, M. brisbanense, and M. novocastrense.</title>
        <authorList>
            <person name="Katahira K."/>
            <person name="Ogura Y."/>
            <person name="Gotoh Y."/>
            <person name="Hayashi T."/>
        </authorList>
    </citation>
    <scope>NUCLEOTIDE SEQUENCE [LARGE SCALE GENOMIC DNA]</scope>
    <source>
        <strain evidence="4">JCM15654</strain>
    </source>
</reference>
<keyword evidence="4" id="KW-1185">Reference proteome</keyword>
<dbReference type="STRING" id="146020.RMCB_0293"/>
<accession>A0A100VU91</accession>
<dbReference type="SUPFAM" id="SSF53474">
    <property type="entry name" value="alpha/beta-Hydrolases"/>
    <property type="match status" value="1"/>
</dbReference>
<dbReference type="Gene3D" id="3.40.50.1820">
    <property type="entry name" value="alpha/beta hydrolase"/>
    <property type="match status" value="1"/>
</dbReference>
<reference evidence="4" key="2">
    <citation type="submission" date="2016-02" db="EMBL/GenBank/DDBJ databases">
        <title>Draft genome sequence of five rapidly growing Mycobacterium species.</title>
        <authorList>
            <person name="Katahira K."/>
            <person name="Gotou Y."/>
            <person name="Iida K."/>
            <person name="Ogura Y."/>
            <person name="Hayashi T."/>
        </authorList>
    </citation>
    <scope>NUCLEOTIDE SEQUENCE [LARGE SCALE GENOMIC DNA]</scope>
    <source>
        <strain evidence="4">JCM15654</strain>
    </source>
</reference>
<evidence type="ECO:0000313" key="3">
    <source>
        <dbReference type="EMBL" id="GAS86197.1"/>
    </source>
</evidence>
<dbReference type="InterPro" id="IPR013094">
    <property type="entry name" value="AB_hydrolase_3"/>
</dbReference>
<name>A0A100VU91_9MYCO</name>
<comment type="caution">
    <text evidence="3">The sequence shown here is derived from an EMBL/GenBank/DDBJ whole genome shotgun (WGS) entry which is preliminary data.</text>
</comment>
<gene>
    <name evidence="3" type="ORF">RMCB_0293</name>
</gene>
<sequence>MRVTRITPHTTATAEFSGAPAKEPGKPFIVYVHGGAFPVGGPVDPIVLALAAGTGLPAVSVQYDLIPEQRYPVALDQVTAVWRALTSRWSGSAVLVAQSAGGNLALALLSRIVSGLPGDAGLVHPAGVVLFSPWSDLMPPGSRESSRMVNEGLDALIRWNGMLDRAASLYAGAESTSTPAVSPINGRFQGLRAPVLLTPASLDLFAPDCERLAEVLRRDGVTVTLDSTPGLWHVYQTEPELPETAASLDLATRFITDALGRPQQR</sequence>
<feature type="domain" description="Alpha/beta hydrolase fold-3" evidence="2">
    <location>
        <begin position="29"/>
        <end position="236"/>
    </location>
</feature>
<dbReference type="InterPro" id="IPR050300">
    <property type="entry name" value="GDXG_lipolytic_enzyme"/>
</dbReference>
<dbReference type="Pfam" id="PF07859">
    <property type="entry name" value="Abhydrolase_3"/>
    <property type="match status" value="1"/>
</dbReference>
<proteinExistence type="predicted"/>
<dbReference type="PANTHER" id="PTHR48081:SF8">
    <property type="entry name" value="ALPHA_BETA HYDROLASE FOLD-3 DOMAIN-CONTAINING PROTEIN-RELATED"/>
    <property type="match status" value="1"/>
</dbReference>
<dbReference type="InterPro" id="IPR029058">
    <property type="entry name" value="AB_hydrolase_fold"/>
</dbReference>
<evidence type="ECO:0000259" key="2">
    <source>
        <dbReference type="Pfam" id="PF07859"/>
    </source>
</evidence>
<dbReference type="AlphaFoldDB" id="A0A100VU91"/>
<organism evidence="3 4">
    <name type="scientific">Mycolicibacterium brisbanense</name>
    <dbReference type="NCBI Taxonomy" id="146020"/>
    <lineage>
        <taxon>Bacteria</taxon>
        <taxon>Bacillati</taxon>
        <taxon>Actinomycetota</taxon>
        <taxon>Actinomycetes</taxon>
        <taxon>Mycobacteriales</taxon>
        <taxon>Mycobacteriaceae</taxon>
        <taxon>Mycolicibacterium</taxon>
    </lineage>
</organism>
<dbReference type="EMBL" id="BCSX01000004">
    <property type="protein sequence ID" value="GAS86197.1"/>
    <property type="molecule type" value="Genomic_DNA"/>
</dbReference>
<protein>
    <submittedName>
        <fullName evidence="3">Alpha/beta hydrolase domain-containing protein</fullName>
    </submittedName>
</protein>
<evidence type="ECO:0000313" key="4">
    <source>
        <dbReference type="Proteomes" id="UP000069620"/>
    </source>
</evidence>
<dbReference type="Proteomes" id="UP000069620">
    <property type="component" value="Unassembled WGS sequence"/>
</dbReference>
<dbReference type="PANTHER" id="PTHR48081">
    <property type="entry name" value="AB HYDROLASE SUPERFAMILY PROTEIN C4A8.06C"/>
    <property type="match status" value="1"/>
</dbReference>